<proteinExistence type="predicted"/>
<reference evidence="3" key="2">
    <citation type="submission" date="2020-10" db="UniProtKB">
        <authorList>
            <consortium name="WormBaseParasite"/>
        </authorList>
    </citation>
    <scope>IDENTIFICATION</scope>
</reference>
<feature type="compositionally biased region" description="Low complexity" evidence="1">
    <location>
        <begin position="333"/>
        <end position="348"/>
    </location>
</feature>
<feature type="compositionally biased region" description="Basic and acidic residues" evidence="1">
    <location>
        <begin position="196"/>
        <end position="205"/>
    </location>
</feature>
<evidence type="ECO:0000256" key="1">
    <source>
        <dbReference type="SAM" id="MobiDB-lite"/>
    </source>
</evidence>
<feature type="region of interest" description="Disordered" evidence="1">
    <location>
        <begin position="162"/>
        <end position="383"/>
    </location>
</feature>
<evidence type="ECO:0000313" key="2">
    <source>
        <dbReference type="Proteomes" id="UP000492821"/>
    </source>
</evidence>
<feature type="compositionally biased region" description="Low complexity" evidence="1">
    <location>
        <begin position="82"/>
        <end position="94"/>
    </location>
</feature>
<accession>A0A7E4ZZH3</accession>
<evidence type="ECO:0000313" key="3">
    <source>
        <dbReference type="WBParaSite" id="Pan_g535.t1"/>
    </source>
</evidence>
<protein>
    <submittedName>
        <fullName evidence="3">Dentin sialophosphoprotein-like</fullName>
    </submittedName>
</protein>
<keyword evidence="2" id="KW-1185">Reference proteome</keyword>
<dbReference type="Proteomes" id="UP000492821">
    <property type="component" value="Unassembled WGS sequence"/>
</dbReference>
<sequence length="383" mass="41462">MPYHPPTSKLPISRAHSPMIATSCLPMDMYFNPAACPTAANVSNFVDQSTTAVPTQQPSLFQPTSISPFRCAPAFNFDSVSTSPVFPSSTVSESLSGIGMKRKKDPNPFDPDPSPRSKRRHYEDRMSRRLTSLDLSADGSPAESSSNSPLSITELLSEPLDDAVPMEDDTGPTVEHPEDSDDEAEASEADNGGIKLSDDLRRYFFDNRQGPVVEVPSPHGRELVLYRGPRAPPLDYRESSSECDPASPINARISEVSSDSDDSLVDSDSRQNGTSDDTMMEDDDDSSSNVLVSFPKEDSNSSESRDSSPPSSGNESRAGRSSSNDAPGYCDFSSSQSGVRSSSTSSSSSDDRRPFRTRQSTLLRNNPPPVQPQGEDVEPMDID</sequence>
<reference evidence="2" key="1">
    <citation type="journal article" date="2013" name="Genetics">
        <title>The draft genome and transcriptome of Panagrellus redivivus are shaped by the harsh demands of a free-living lifestyle.</title>
        <authorList>
            <person name="Srinivasan J."/>
            <person name="Dillman A.R."/>
            <person name="Macchietto M.G."/>
            <person name="Heikkinen L."/>
            <person name="Lakso M."/>
            <person name="Fracchia K.M."/>
            <person name="Antoshechkin I."/>
            <person name="Mortazavi A."/>
            <person name="Wong G."/>
            <person name="Sternberg P.W."/>
        </authorList>
    </citation>
    <scope>NUCLEOTIDE SEQUENCE [LARGE SCALE GENOMIC DNA]</scope>
    <source>
        <strain evidence="2">MT8872</strain>
    </source>
</reference>
<feature type="compositionally biased region" description="Low complexity" evidence="1">
    <location>
        <begin position="307"/>
        <end position="316"/>
    </location>
</feature>
<organism evidence="2 3">
    <name type="scientific">Panagrellus redivivus</name>
    <name type="common">Microworm</name>
    <dbReference type="NCBI Taxonomy" id="6233"/>
    <lineage>
        <taxon>Eukaryota</taxon>
        <taxon>Metazoa</taxon>
        <taxon>Ecdysozoa</taxon>
        <taxon>Nematoda</taxon>
        <taxon>Chromadorea</taxon>
        <taxon>Rhabditida</taxon>
        <taxon>Tylenchina</taxon>
        <taxon>Panagrolaimomorpha</taxon>
        <taxon>Panagrolaimoidea</taxon>
        <taxon>Panagrolaimidae</taxon>
        <taxon>Panagrellus</taxon>
    </lineage>
</organism>
<feature type="compositionally biased region" description="Basic and acidic residues" evidence="1">
    <location>
        <begin position="295"/>
        <end position="306"/>
    </location>
</feature>
<feature type="compositionally biased region" description="Acidic residues" evidence="1">
    <location>
        <begin position="178"/>
        <end position="188"/>
    </location>
</feature>
<name>A0A7E4ZZH3_PANRE</name>
<feature type="region of interest" description="Disordered" evidence="1">
    <location>
        <begin position="82"/>
        <end position="125"/>
    </location>
</feature>
<dbReference type="AlphaFoldDB" id="A0A7E4ZZH3"/>
<dbReference type="WBParaSite" id="Pan_g535.t1">
    <property type="protein sequence ID" value="Pan_g535.t1"/>
    <property type="gene ID" value="Pan_g535"/>
</dbReference>